<feature type="domain" description="Hcy-binding" evidence="7">
    <location>
        <begin position="17"/>
        <end position="145"/>
    </location>
</feature>
<name>A0AAU9X7P7_9CNID</name>
<gene>
    <name evidence="8" type="ORF">PMEA_00018324</name>
</gene>
<dbReference type="SUPFAM" id="SSF82282">
    <property type="entry name" value="Homocysteine S-methyltransferase"/>
    <property type="match status" value="1"/>
</dbReference>
<dbReference type="InterPro" id="IPR051524">
    <property type="entry name" value="BHMT"/>
</dbReference>
<keyword evidence="6" id="KW-0862">Zinc</keyword>
<dbReference type="InterPro" id="IPR017226">
    <property type="entry name" value="BHMT-like"/>
</dbReference>
<dbReference type="Pfam" id="PF02574">
    <property type="entry name" value="S-methyl_trans"/>
    <property type="match status" value="1"/>
</dbReference>
<evidence type="ECO:0000313" key="8">
    <source>
        <dbReference type="EMBL" id="CAH3139046.1"/>
    </source>
</evidence>
<dbReference type="GO" id="GO:0047150">
    <property type="term" value="F:betaine-homocysteine S-methyltransferase activity"/>
    <property type="evidence" value="ECO:0007669"/>
    <property type="project" value="TreeGrafter"/>
</dbReference>
<dbReference type="AlphaFoldDB" id="A0AAU9X7P7"/>
<proteinExistence type="predicted"/>
<keyword evidence="4" id="KW-0808">Transferase</keyword>
<dbReference type="GO" id="GO:0032259">
    <property type="term" value="P:methylation"/>
    <property type="evidence" value="ECO:0007669"/>
    <property type="project" value="UniProtKB-KW"/>
</dbReference>
<evidence type="ECO:0000256" key="5">
    <source>
        <dbReference type="ARBA" id="ARBA00022723"/>
    </source>
</evidence>
<keyword evidence="9" id="KW-1185">Reference proteome</keyword>
<comment type="cofactor">
    <cofactor evidence="1">
        <name>Zn(2+)</name>
        <dbReference type="ChEBI" id="CHEBI:29105"/>
    </cofactor>
</comment>
<keyword evidence="5" id="KW-0479">Metal-binding</keyword>
<protein>
    <recommendedName>
        <fullName evidence="7">Hcy-binding domain-containing protein</fullName>
    </recommendedName>
</protein>
<keyword evidence="3" id="KW-0489">Methyltransferase</keyword>
<organism evidence="8 9">
    <name type="scientific">Pocillopora meandrina</name>
    <dbReference type="NCBI Taxonomy" id="46732"/>
    <lineage>
        <taxon>Eukaryota</taxon>
        <taxon>Metazoa</taxon>
        <taxon>Cnidaria</taxon>
        <taxon>Anthozoa</taxon>
        <taxon>Hexacorallia</taxon>
        <taxon>Scleractinia</taxon>
        <taxon>Astrocoeniina</taxon>
        <taxon>Pocilloporidae</taxon>
        <taxon>Pocillopora</taxon>
    </lineage>
</organism>
<dbReference type="Gene3D" id="3.20.20.330">
    <property type="entry name" value="Homocysteine-binding-like domain"/>
    <property type="match status" value="2"/>
</dbReference>
<dbReference type="PIRSF" id="PIRSF037505">
    <property type="entry name" value="Betaine_HMT"/>
    <property type="match status" value="1"/>
</dbReference>
<accession>A0AAU9X7P7</accession>
<feature type="non-terminal residue" evidence="8">
    <location>
        <position position="1"/>
    </location>
</feature>
<dbReference type="EMBL" id="CALNXJ010000032">
    <property type="protein sequence ID" value="CAH3139046.1"/>
    <property type="molecule type" value="Genomic_DNA"/>
</dbReference>
<evidence type="ECO:0000256" key="2">
    <source>
        <dbReference type="ARBA" id="ARBA00005137"/>
    </source>
</evidence>
<dbReference type="GO" id="GO:0008270">
    <property type="term" value="F:zinc ion binding"/>
    <property type="evidence" value="ECO:0007669"/>
    <property type="project" value="InterPro"/>
</dbReference>
<dbReference type="PANTHER" id="PTHR46120">
    <property type="entry name" value="BETAINE--HOMOCYSTEINE S-METHYLTRANSFERASE 1"/>
    <property type="match status" value="1"/>
</dbReference>
<evidence type="ECO:0000259" key="7">
    <source>
        <dbReference type="Pfam" id="PF02574"/>
    </source>
</evidence>
<dbReference type="InterPro" id="IPR003726">
    <property type="entry name" value="HCY_dom"/>
</dbReference>
<comment type="pathway">
    <text evidence="2">Amino-acid biosynthesis; L-methionine biosynthesis via de novo pathway; L-methionine from L-homocysteine (BhmT route): step 1/1.</text>
</comment>
<dbReference type="PANTHER" id="PTHR46120:SF1">
    <property type="entry name" value="HCY-BINDING DOMAIN-CONTAINING PROTEIN"/>
    <property type="match status" value="1"/>
</dbReference>
<comment type="caution">
    <text evidence="8">The sequence shown here is derived from an EMBL/GenBank/DDBJ whole genome shotgun (WGS) entry which is preliminary data.</text>
</comment>
<evidence type="ECO:0000313" key="9">
    <source>
        <dbReference type="Proteomes" id="UP001159428"/>
    </source>
</evidence>
<dbReference type="InterPro" id="IPR036589">
    <property type="entry name" value="HCY_dom_sf"/>
</dbReference>
<dbReference type="Proteomes" id="UP001159428">
    <property type="component" value="Unassembled WGS sequence"/>
</dbReference>
<evidence type="ECO:0000256" key="3">
    <source>
        <dbReference type="ARBA" id="ARBA00022603"/>
    </source>
</evidence>
<evidence type="ECO:0000256" key="6">
    <source>
        <dbReference type="ARBA" id="ARBA00022833"/>
    </source>
</evidence>
<evidence type="ECO:0000256" key="1">
    <source>
        <dbReference type="ARBA" id="ARBA00001947"/>
    </source>
</evidence>
<evidence type="ECO:0000256" key="4">
    <source>
        <dbReference type="ARBA" id="ARBA00022679"/>
    </source>
</evidence>
<reference evidence="8 9" key="1">
    <citation type="submission" date="2022-05" db="EMBL/GenBank/DDBJ databases">
        <authorList>
            <consortium name="Genoscope - CEA"/>
            <person name="William W."/>
        </authorList>
    </citation>
    <scope>NUCLEOTIDE SEQUENCE [LARGE SCALE GENOMIC DNA]</scope>
</reference>
<dbReference type="GO" id="GO:0009086">
    <property type="term" value="P:methionine biosynthetic process"/>
    <property type="evidence" value="ECO:0007669"/>
    <property type="project" value="InterPro"/>
</dbReference>
<sequence length="259" mass="28754">TPQKRGVLKRLDTVEVVIGDGGFLYCMERRGYVKAGAWTPEATVEHPEAVRQLHSEFLRAGANVMQTFTFYASKDKLENRSHSAGQIGYEAINQSACVLARDVASKGDALVAGNISQVPDYLSGPGKEVVQKEDKRIFLYVEQAEWATEVIKARGKPVVVCLSISLAGDITGILPGECAVRKYAREAYDMGIRYIGACRGFEPYRVRAIAEEFYSVCLTFNVTFFKLAKGRGKLPPASEKHGLWGDALRQHTHPWVRVR</sequence>